<keyword evidence="1" id="KW-0479">Metal-binding</keyword>
<dbReference type="InterPro" id="IPR004843">
    <property type="entry name" value="Calcineurin-like_PHP"/>
</dbReference>
<comment type="similarity">
    <text evidence="4">Belongs to the cyclic nucleotide phosphodiesterase class-III family.</text>
</comment>
<gene>
    <name evidence="7" type="ORF">ABID43_004396</name>
</gene>
<keyword evidence="2" id="KW-0378">Hydrolase</keyword>
<evidence type="ECO:0000256" key="5">
    <source>
        <dbReference type="SAM" id="Phobius"/>
    </source>
</evidence>
<dbReference type="Proteomes" id="UP001549145">
    <property type="component" value="Unassembled WGS sequence"/>
</dbReference>
<feature type="domain" description="Calcineurin-like phosphoesterase" evidence="6">
    <location>
        <begin position="162"/>
        <end position="384"/>
    </location>
</feature>
<dbReference type="InterPro" id="IPR029052">
    <property type="entry name" value="Metallo-depent_PP-like"/>
</dbReference>
<evidence type="ECO:0000256" key="4">
    <source>
        <dbReference type="ARBA" id="ARBA00025742"/>
    </source>
</evidence>
<keyword evidence="8" id="KW-1185">Reference proteome</keyword>
<evidence type="ECO:0000313" key="7">
    <source>
        <dbReference type="EMBL" id="MET3694833.1"/>
    </source>
</evidence>
<proteinExistence type="inferred from homology"/>
<dbReference type="EMBL" id="JBEPMM010000019">
    <property type="protein sequence ID" value="MET3694833.1"/>
    <property type="molecule type" value="Genomic_DNA"/>
</dbReference>
<evidence type="ECO:0000256" key="2">
    <source>
        <dbReference type="ARBA" id="ARBA00022801"/>
    </source>
</evidence>
<dbReference type="InterPro" id="IPR050884">
    <property type="entry name" value="CNP_phosphodiesterase-III"/>
</dbReference>
<dbReference type="Pfam" id="PF00149">
    <property type="entry name" value="Metallophos"/>
    <property type="match status" value="1"/>
</dbReference>
<protein>
    <submittedName>
        <fullName evidence="7">MPP superfamily phosphohydrolase</fullName>
    </submittedName>
</protein>
<keyword evidence="5" id="KW-1133">Transmembrane helix</keyword>
<keyword evidence="5" id="KW-0812">Transmembrane</keyword>
<organism evidence="7 8">
    <name type="scientific">Methylobacterium goesingense</name>
    <dbReference type="NCBI Taxonomy" id="243690"/>
    <lineage>
        <taxon>Bacteria</taxon>
        <taxon>Pseudomonadati</taxon>
        <taxon>Pseudomonadota</taxon>
        <taxon>Alphaproteobacteria</taxon>
        <taxon>Hyphomicrobiales</taxon>
        <taxon>Methylobacteriaceae</taxon>
        <taxon>Methylobacterium</taxon>
    </lineage>
</organism>
<reference evidence="7 8" key="1">
    <citation type="submission" date="2024-06" db="EMBL/GenBank/DDBJ databases">
        <title>Genomic Encyclopedia of Type Strains, Phase IV (KMG-IV): sequencing the most valuable type-strain genomes for metagenomic binning, comparative biology and taxonomic classification.</title>
        <authorList>
            <person name="Goeker M."/>
        </authorList>
    </citation>
    <scope>NUCLEOTIDE SEQUENCE [LARGE SCALE GENOMIC DNA]</scope>
    <source>
        <strain evidence="7 8">DSM 21331</strain>
    </source>
</reference>
<evidence type="ECO:0000256" key="1">
    <source>
        <dbReference type="ARBA" id="ARBA00022723"/>
    </source>
</evidence>
<feature type="transmembrane region" description="Helical" evidence="5">
    <location>
        <begin position="82"/>
        <end position="110"/>
    </location>
</feature>
<dbReference type="PANTHER" id="PTHR42988:SF2">
    <property type="entry name" value="CYCLIC NUCLEOTIDE PHOSPHODIESTERASE CBUA0032-RELATED"/>
    <property type="match status" value="1"/>
</dbReference>
<dbReference type="SUPFAM" id="SSF56300">
    <property type="entry name" value="Metallo-dependent phosphatases"/>
    <property type="match status" value="1"/>
</dbReference>
<feature type="transmembrane region" description="Helical" evidence="5">
    <location>
        <begin position="37"/>
        <end position="62"/>
    </location>
</feature>
<evidence type="ECO:0000259" key="6">
    <source>
        <dbReference type="Pfam" id="PF00149"/>
    </source>
</evidence>
<evidence type="ECO:0000313" key="8">
    <source>
        <dbReference type="Proteomes" id="UP001549145"/>
    </source>
</evidence>
<keyword evidence="3" id="KW-0408">Iron</keyword>
<sequence length="437" mass="48235">MIRNTSLVSHKDVFIMIFVFAFFQILRYLLTETRKDLFISASLVVGQLVELLVLSYDAILNLNASYVSVHYSLYSYSNPPDGWWIVVYYASLVLSILSIPFIFYNIYILLRLSFRPAQRIISAFRTGAIVASPYALRWKRVYSKNIVEKNKDVNPEFQDGQRILLISDLHISETGSAPMLSERSSDDALSNLKIVIARSSLDAVVFVGDMTDTGSNRAWEKLTEISNSLTCPVLAVPGNHDVHFASFNTIDGGYDLFSKQSYDSRYVSVKIRELTSSYQEGGYPFVKRLGTSPVVIILLDSNRRPCSGPATNALGYVGRDQLTAAEVKLRKIAKPSDNVIVILHHPVVYGEGNWFLQCMDGNRVLDFAIGVGASAIVYGHLHAPWVGTYQNAAGSIIIISCGSFHHPAKGPCAKDVKSPSAYILTIGGSAIGAKIIT</sequence>
<evidence type="ECO:0000256" key="3">
    <source>
        <dbReference type="ARBA" id="ARBA00023004"/>
    </source>
</evidence>
<dbReference type="RefSeq" id="WP_238283156.1">
    <property type="nucleotide sequence ID" value="NZ_BPQL01000261.1"/>
</dbReference>
<dbReference type="PANTHER" id="PTHR42988">
    <property type="entry name" value="PHOSPHOHYDROLASE"/>
    <property type="match status" value="1"/>
</dbReference>
<comment type="caution">
    <text evidence="7">The sequence shown here is derived from an EMBL/GenBank/DDBJ whole genome shotgun (WGS) entry which is preliminary data.</text>
</comment>
<dbReference type="Gene3D" id="3.60.21.10">
    <property type="match status" value="1"/>
</dbReference>
<accession>A0ABV2LAF7</accession>
<keyword evidence="5" id="KW-0472">Membrane</keyword>
<name>A0ABV2LAF7_9HYPH</name>
<feature type="transmembrane region" description="Helical" evidence="5">
    <location>
        <begin position="13"/>
        <end position="30"/>
    </location>
</feature>